<dbReference type="AlphaFoldDB" id="A0A1I7ZME4"/>
<accession>A0A1I7ZME4</accession>
<proteinExistence type="predicted"/>
<organism evidence="2 3">
    <name type="scientific">Steinernema glaseri</name>
    <dbReference type="NCBI Taxonomy" id="37863"/>
    <lineage>
        <taxon>Eukaryota</taxon>
        <taxon>Metazoa</taxon>
        <taxon>Ecdysozoa</taxon>
        <taxon>Nematoda</taxon>
        <taxon>Chromadorea</taxon>
        <taxon>Rhabditida</taxon>
        <taxon>Tylenchina</taxon>
        <taxon>Panagrolaimomorpha</taxon>
        <taxon>Strongyloidoidea</taxon>
        <taxon>Steinernematidae</taxon>
        <taxon>Steinernema</taxon>
    </lineage>
</organism>
<protein>
    <submittedName>
        <fullName evidence="3">Uncharacterized protein</fullName>
    </submittedName>
</protein>
<evidence type="ECO:0000313" key="2">
    <source>
        <dbReference type="Proteomes" id="UP000095287"/>
    </source>
</evidence>
<keyword evidence="2" id="KW-1185">Reference proteome</keyword>
<name>A0A1I7ZME4_9BILA</name>
<evidence type="ECO:0000256" key="1">
    <source>
        <dbReference type="SAM" id="MobiDB-lite"/>
    </source>
</evidence>
<feature type="region of interest" description="Disordered" evidence="1">
    <location>
        <begin position="84"/>
        <end position="128"/>
    </location>
</feature>
<sequence length="128" mass="14486">MFATHDVRANVTGSLMKELSLEQRSISELASSPRMTSLKESFVSSAVGFLPLLKLCHSSAYSRPGNILRSLNALANDATVLPEREKIGQIHADPQEEQQRPPTIRERSPRREGHSPFWRYEAEDRDRV</sequence>
<evidence type="ECO:0000313" key="3">
    <source>
        <dbReference type="WBParaSite" id="L893_g27916.t1"/>
    </source>
</evidence>
<dbReference type="WBParaSite" id="L893_g27916.t1">
    <property type="protein sequence ID" value="L893_g27916.t1"/>
    <property type="gene ID" value="L893_g27916"/>
</dbReference>
<reference evidence="3" key="1">
    <citation type="submission" date="2016-11" db="UniProtKB">
        <authorList>
            <consortium name="WormBaseParasite"/>
        </authorList>
    </citation>
    <scope>IDENTIFICATION</scope>
</reference>
<dbReference type="Proteomes" id="UP000095287">
    <property type="component" value="Unplaced"/>
</dbReference>